<dbReference type="SUPFAM" id="SSF101690">
    <property type="entry name" value="PAZ domain"/>
    <property type="match status" value="1"/>
</dbReference>
<evidence type="ECO:0000313" key="8">
    <source>
        <dbReference type="Proteomes" id="UP000694388"/>
    </source>
</evidence>
<dbReference type="GeneTree" id="ENSGT00940000155239"/>
<dbReference type="GO" id="GO:0006417">
    <property type="term" value="P:regulation of translation"/>
    <property type="evidence" value="ECO:0007669"/>
    <property type="project" value="UniProtKB-KW"/>
</dbReference>
<evidence type="ECO:0000256" key="2">
    <source>
        <dbReference type="ARBA" id="ARBA00022845"/>
    </source>
</evidence>
<dbReference type="Gene3D" id="3.40.50.2300">
    <property type="match status" value="2"/>
</dbReference>
<feature type="domain" description="PAZ" evidence="5">
    <location>
        <begin position="210"/>
        <end position="328"/>
    </location>
</feature>
<dbReference type="GO" id="GO:0031047">
    <property type="term" value="P:regulatory ncRNA-mediated gene silencing"/>
    <property type="evidence" value="ECO:0007669"/>
    <property type="project" value="UniProtKB-KW"/>
</dbReference>
<accession>A0A8C4R414</accession>
<comment type="similarity">
    <text evidence="1">Belongs to the argonaute family. Ago subfamily.</text>
</comment>
<dbReference type="InterPro" id="IPR003100">
    <property type="entry name" value="PAZ_dom"/>
</dbReference>
<keyword evidence="2" id="KW-0810">Translation regulation</keyword>
<evidence type="ECO:0000259" key="5">
    <source>
        <dbReference type="PROSITE" id="PS50821"/>
    </source>
</evidence>
<dbReference type="SMART" id="SM00950">
    <property type="entry name" value="Piwi"/>
    <property type="match status" value="1"/>
</dbReference>
<dbReference type="InterPro" id="IPR032474">
    <property type="entry name" value="Argonaute_N"/>
</dbReference>
<dbReference type="Ensembl" id="ENSEBUT00000024431.1">
    <property type="protein sequence ID" value="ENSEBUP00000023855.1"/>
    <property type="gene ID" value="ENSEBUG00000014681.1"/>
</dbReference>
<dbReference type="Pfam" id="PF02171">
    <property type="entry name" value="Piwi"/>
    <property type="match status" value="1"/>
</dbReference>
<evidence type="ECO:0000256" key="4">
    <source>
        <dbReference type="ARBA" id="ARBA00023158"/>
    </source>
</evidence>
<dbReference type="GO" id="GO:0003723">
    <property type="term" value="F:RNA binding"/>
    <property type="evidence" value="ECO:0007669"/>
    <property type="project" value="UniProtKB-KW"/>
</dbReference>
<dbReference type="SUPFAM" id="SSF53098">
    <property type="entry name" value="Ribonuclease H-like"/>
    <property type="match status" value="1"/>
</dbReference>
<keyword evidence="4" id="KW-0943">RNA-mediated gene silencing</keyword>
<dbReference type="Gene3D" id="2.170.260.10">
    <property type="entry name" value="paz domain"/>
    <property type="match status" value="1"/>
</dbReference>
<dbReference type="Gene3D" id="3.30.420.10">
    <property type="entry name" value="Ribonuclease H-like superfamily/Ribonuclease H"/>
    <property type="match status" value="1"/>
</dbReference>
<dbReference type="InterPro" id="IPR003165">
    <property type="entry name" value="Piwi"/>
</dbReference>
<protein>
    <submittedName>
        <fullName evidence="7">Uncharacterized protein</fullName>
    </submittedName>
</protein>
<dbReference type="PANTHER" id="PTHR22891">
    <property type="entry name" value="EUKARYOTIC TRANSLATION INITIATION FACTOR 2C"/>
    <property type="match status" value="1"/>
</dbReference>
<dbReference type="Pfam" id="PF16486">
    <property type="entry name" value="ArgoN"/>
    <property type="match status" value="1"/>
</dbReference>
<dbReference type="Proteomes" id="UP000694388">
    <property type="component" value="Unplaced"/>
</dbReference>
<proteinExistence type="inferred from homology"/>
<feature type="domain" description="Piwi" evidence="6">
    <location>
        <begin position="499"/>
        <end position="679"/>
    </location>
</feature>
<evidence type="ECO:0000256" key="3">
    <source>
        <dbReference type="ARBA" id="ARBA00022884"/>
    </source>
</evidence>
<reference evidence="7" key="1">
    <citation type="submission" date="2025-08" db="UniProtKB">
        <authorList>
            <consortium name="Ensembl"/>
        </authorList>
    </citation>
    <scope>IDENTIFICATION</scope>
</reference>
<reference evidence="7" key="2">
    <citation type="submission" date="2025-09" db="UniProtKB">
        <authorList>
            <consortium name="Ensembl"/>
        </authorList>
    </citation>
    <scope>IDENTIFICATION</scope>
</reference>
<keyword evidence="3" id="KW-0694">RNA-binding</keyword>
<evidence type="ECO:0000256" key="1">
    <source>
        <dbReference type="ARBA" id="ARBA00008201"/>
    </source>
</evidence>
<dbReference type="FunFam" id="2.170.260.10:FF:000001">
    <property type="entry name" value="Protein argonaute-2"/>
    <property type="match status" value="1"/>
</dbReference>
<name>A0A8C4R414_EPTBU</name>
<dbReference type="Pfam" id="PF02170">
    <property type="entry name" value="PAZ"/>
    <property type="match status" value="1"/>
</dbReference>
<dbReference type="PROSITE" id="PS50822">
    <property type="entry name" value="PIWI"/>
    <property type="match status" value="1"/>
</dbReference>
<dbReference type="InterPro" id="IPR014811">
    <property type="entry name" value="ArgoL1"/>
</dbReference>
<dbReference type="PROSITE" id="PS50821">
    <property type="entry name" value="PAZ"/>
    <property type="match status" value="1"/>
</dbReference>
<dbReference type="OMA" id="SQCINPK"/>
<sequence>MCSVVEVFQPPARPSVGLLGSTISLRTNLFQLDIPKGVIHYYDVQVFPEKCPRRLNREVVQRMLKSYKQIFGERVPAYDGFKNLYTATPLPIGSERVVLNGHVWSGRKFLVSLRWVAAVNFQPLHNSLLSQSASVPRDSMKALDVIMQHLQSMRYRLVGRSFFSESMDRVHPLGFGREVWFGFHQSLRPAMWNVMLNVDVSAAAFYKAQPVLDFLCEILGLSSPFNRAFLTEAQHATFSREIVGMKVEIAHCGQSKRKYRVCSLSHKSADVQTFPLLLANGQWLECSVTRYFRDKHKLQLRFPHLPCLHVGHREKHTFLPLEVCDVMAGQHCIRHLTDSQVSMMIRATAHSATHRQEEIAKQVTVRPHGGIWDMHGKQFYSGIEIKVWALVCFSTRRYCSDESEVKRVGDMLLGIATQCIQMKNVTGTSPQILSNLCLKINAKLGVVFIVGRSCFPLVLMDGQNLKSYIHSGVQVVGSVDAYPSRYCSAIRFQQQGLLYVVDMAPMTRELLVQFYKATHFKPAKIIYYRKGMAEGHIPKVLYHELLSIREACLGLEEGYKPGITFISVQRWHHTRLFCSNKAEHVGKSGNIPAGTIVDMKITHPTQFDFYLCSHLGIQGTSRPSHYHVFWDDNCFTADDLQLLTYHLCHAYVRCTSSVSIPAPTYYAQLVAFRARYYLMDRKHNENSLRELVKNVQLHKDTLRTMYFA</sequence>
<keyword evidence="8" id="KW-1185">Reference proteome</keyword>
<dbReference type="InterPro" id="IPR036397">
    <property type="entry name" value="RNaseH_sf"/>
</dbReference>
<dbReference type="InterPro" id="IPR012337">
    <property type="entry name" value="RNaseH-like_sf"/>
</dbReference>
<dbReference type="AlphaFoldDB" id="A0A8C4R414"/>
<dbReference type="CDD" id="cd02846">
    <property type="entry name" value="PAZ_argonaute_like"/>
    <property type="match status" value="1"/>
</dbReference>
<dbReference type="Pfam" id="PF08699">
    <property type="entry name" value="ArgoL1"/>
    <property type="match status" value="1"/>
</dbReference>
<organism evidence="7 8">
    <name type="scientific">Eptatretus burgeri</name>
    <name type="common">Inshore hagfish</name>
    <dbReference type="NCBI Taxonomy" id="7764"/>
    <lineage>
        <taxon>Eukaryota</taxon>
        <taxon>Metazoa</taxon>
        <taxon>Chordata</taxon>
        <taxon>Craniata</taxon>
        <taxon>Vertebrata</taxon>
        <taxon>Cyclostomata</taxon>
        <taxon>Myxini</taxon>
        <taxon>Myxiniformes</taxon>
        <taxon>Myxinidae</taxon>
        <taxon>Eptatretinae</taxon>
        <taxon>Eptatretus</taxon>
    </lineage>
</organism>
<dbReference type="SMART" id="SM01163">
    <property type="entry name" value="DUF1785"/>
    <property type="match status" value="1"/>
</dbReference>
<evidence type="ECO:0000259" key="6">
    <source>
        <dbReference type="PROSITE" id="PS50822"/>
    </source>
</evidence>
<evidence type="ECO:0000313" key="7">
    <source>
        <dbReference type="Ensembl" id="ENSEBUP00000023855.1"/>
    </source>
</evidence>
<dbReference type="SMART" id="SM00949">
    <property type="entry name" value="PAZ"/>
    <property type="match status" value="1"/>
</dbReference>
<dbReference type="InterPro" id="IPR036085">
    <property type="entry name" value="PAZ_dom_sf"/>
</dbReference>